<dbReference type="EMBL" id="JAESIY010000012">
    <property type="protein sequence ID" value="MBL3658403.1"/>
    <property type="molecule type" value="Genomic_DNA"/>
</dbReference>
<dbReference type="GO" id="GO:0008061">
    <property type="term" value="F:chitin binding"/>
    <property type="evidence" value="ECO:0007669"/>
    <property type="project" value="InterPro"/>
</dbReference>
<name>A0A937K0I9_9BACT</name>
<gene>
    <name evidence="2" type="ORF">JL102_19785</name>
</gene>
<dbReference type="InterPro" id="IPR001223">
    <property type="entry name" value="Glyco_hydro18_cat"/>
</dbReference>
<dbReference type="PROSITE" id="PS51257">
    <property type="entry name" value="PROKAR_LIPOPROTEIN"/>
    <property type="match status" value="1"/>
</dbReference>
<dbReference type="Gene3D" id="3.40.5.30">
    <property type="entry name" value="(Trans)glycosidases - domain 2"/>
    <property type="match status" value="1"/>
</dbReference>
<dbReference type="InterPro" id="IPR011583">
    <property type="entry name" value="Chitinase_II/V-like_cat"/>
</dbReference>
<feature type="domain" description="GH18" evidence="1">
    <location>
        <begin position="118"/>
        <end position="429"/>
    </location>
</feature>
<dbReference type="SMART" id="SM00636">
    <property type="entry name" value="Glyco_18"/>
    <property type="match status" value="1"/>
</dbReference>
<dbReference type="SUPFAM" id="SSF51445">
    <property type="entry name" value="(Trans)glycosidases"/>
    <property type="match status" value="1"/>
</dbReference>
<dbReference type="Proteomes" id="UP000659388">
    <property type="component" value="Unassembled WGS sequence"/>
</dbReference>
<dbReference type="GO" id="GO:0005975">
    <property type="term" value="P:carbohydrate metabolic process"/>
    <property type="evidence" value="ECO:0007669"/>
    <property type="project" value="InterPro"/>
</dbReference>
<protein>
    <recommendedName>
        <fullName evidence="1">GH18 domain-containing protein</fullName>
    </recommendedName>
</protein>
<accession>A0A937K0I9</accession>
<dbReference type="PROSITE" id="PS51910">
    <property type="entry name" value="GH18_2"/>
    <property type="match status" value="1"/>
</dbReference>
<keyword evidence="3" id="KW-1185">Reference proteome</keyword>
<comment type="caution">
    <text evidence="2">The sequence shown here is derived from an EMBL/GenBank/DDBJ whole genome shotgun (WGS) entry which is preliminary data.</text>
</comment>
<dbReference type="AlphaFoldDB" id="A0A937K0I9"/>
<dbReference type="RefSeq" id="WP_202246195.1">
    <property type="nucleotide sequence ID" value="NZ_JAESIY010000012.1"/>
</dbReference>
<evidence type="ECO:0000259" key="1">
    <source>
        <dbReference type="PROSITE" id="PS51910"/>
    </source>
</evidence>
<sequence>MKIRFFFLLVYMLMMSCSDDSPENYSASDLDLITKNVETSLTAKVGEELLLQLDYENAIGELLFVWTIGNKVVSKRPIYPFIPTQAGQYFISVYVEDAQGKYTNVQFKIEVEDEFAKNKVIAGYYSTSSSEPVPWNKITHLIYSYVYPTSEGSLQVTQLSRLQDYVEEAKKHDVKVLLSLGSLDNYPGKGDRVFTNVLNDEEKRKNLVNFIYFLLVGYELQGVDILYDEFEGNVVDYSQLNNMVPFLKELRDILPYDMIITCSVTGGYGWKAYHYRDIAADMADVADFISVMAFDNFGTWEDSPLGRPSSLEDAKNALDRYVNFGVPQNKLVLGVPFFGRDFLRQSGGIARPISYLDLLGRFVPTETELATGHINRDGHNIFFNSQSIISEKINYVKMNNFRGISAWQLEQDSGDEELSLLKNVHNQIN</sequence>
<proteinExistence type="predicted"/>
<dbReference type="PANTHER" id="PTHR46073">
    <property type="entry name" value="CHITINASE"/>
    <property type="match status" value="1"/>
</dbReference>
<evidence type="ECO:0000313" key="2">
    <source>
        <dbReference type="EMBL" id="MBL3658403.1"/>
    </source>
</evidence>
<organism evidence="2 3">
    <name type="scientific">Fulvivirga sediminis</name>
    <dbReference type="NCBI Taxonomy" id="2803949"/>
    <lineage>
        <taxon>Bacteria</taxon>
        <taxon>Pseudomonadati</taxon>
        <taxon>Bacteroidota</taxon>
        <taxon>Cytophagia</taxon>
        <taxon>Cytophagales</taxon>
        <taxon>Fulvivirgaceae</taxon>
        <taxon>Fulvivirga</taxon>
    </lineage>
</organism>
<dbReference type="InterPro" id="IPR017853">
    <property type="entry name" value="GH"/>
</dbReference>
<evidence type="ECO:0000313" key="3">
    <source>
        <dbReference type="Proteomes" id="UP000659388"/>
    </source>
</evidence>
<reference evidence="2" key="1">
    <citation type="submission" date="2021-01" db="EMBL/GenBank/DDBJ databases">
        <title>Fulvivirga kasyanovii gen. nov., sp nov., a novel member of the phylum Bacteroidetes isolated from seawater in a mussel farm.</title>
        <authorList>
            <person name="Zhao L.-H."/>
            <person name="Wang Z.-J."/>
        </authorList>
    </citation>
    <scope>NUCLEOTIDE SEQUENCE</scope>
    <source>
        <strain evidence="2">2943</strain>
    </source>
</reference>
<dbReference type="Pfam" id="PF00704">
    <property type="entry name" value="Glyco_hydro_18"/>
    <property type="match status" value="1"/>
</dbReference>
<dbReference type="PANTHER" id="PTHR46073:SF4">
    <property type="entry name" value="GH18 DOMAIN-CONTAINING PROTEIN"/>
    <property type="match status" value="1"/>
</dbReference>
<dbReference type="Gene3D" id="3.20.20.80">
    <property type="entry name" value="Glycosidases"/>
    <property type="match status" value="1"/>
</dbReference>